<dbReference type="InterPro" id="IPR000248">
    <property type="entry name" value="ATII_rcpt"/>
</dbReference>
<proteinExistence type="inferred from homology"/>
<feature type="transmembrane region" description="Helical" evidence="11">
    <location>
        <begin position="202"/>
        <end position="225"/>
    </location>
</feature>
<dbReference type="PRINTS" id="PR00241">
    <property type="entry name" value="ANGIOTENSINR"/>
</dbReference>
<dbReference type="Proteomes" id="UP001178461">
    <property type="component" value="Chromosome 8"/>
</dbReference>
<dbReference type="PRINTS" id="PR00237">
    <property type="entry name" value="GPCRRHODOPSN"/>
</dbReference>
<evidence type="ECO:0000313" key="14">
    <source>
        <dbReference type="Proteomes" id="UP001178461"/>
    </source>
</evidence>
<dbReference type="GO" id="GO:0019722">
    <property type="term" value="P:calcium-mediated signaling"/>
    <property type="evidence" value="ECO:0007669"/>
    <property type="project" value="TreeGrafter"/>
</dbReference>
<keyword evidence="5 11" id="KW-0472">Membrane</keyword>
<evidence type="ECO:0000256" key="2">
    <source>
        <dbReference type="ARBA" id="ARBA00022692"/>
    </source>
</evidence>
<evidence type="ECO:0000256" key="10">
    <source>
        <dbReference type="RuleBase" id="RU000688"/>
    </source>
</evidence>
<evidence type="ECO:0000256" key="4">
    <source>
        <dbReference type="ARBA" id="ARBA00023040"/>
    </source>
</evidence>
<dbReference type="Pfam" id="PF00001">
    <property type="entry name" value="7tm_1"/>
    <property type="match status" value="1"/>
</dbReference>
<dbReference type="PANTHER" id="PTHR10489">
    <property type="entry name" value="CELL ADHESION MOLECULE"/>
    <property type="match status" value="1"/>
</dbReference>
<dbReference type="PROSITE" id="PS50262">
    <property type="entry name" value="G_PROTEIN_RECEP_F1_2"/>
    <property type="match status" value="1"/>
</dbReference>
<dbReference type="InterPro" id="IPR050119">
    <property type="entry name" value="CCR1-9-like"/>
</dbReference>
<evidence type="ECO:0000256" key="11">
    <source>
        <dbReference type="SAM" id="Phobius"/>
    </source>
</evidence>
<keyword evidence="8" id="KW-0325">Glycoprotein</keyword>
<feature type="domain" description="G-protein coupled receptors family 1 profile" evidence="12">
    <location>
        <begin position="55"/>
        <end position="307"/>
    </location>
</feature>
<reference evidence="13" key="1">
    <citation type="submission" date="2022-12" db="EMBL/GenBank/DDBJ databases">
        <authorList>
            <person name="Alioto T."/>
            <person name="Alioto T."/>
            <person name="Gomez Garrido J."/>
        </authorList>
    </citation>
    <scope>NUCLEOTIDE SEQUENCE</scope>
</reference>
<feature type="transmembrane region" description="Helical" evidence="11">
    <location>
        <begin position="245"/>
        <end position="264"/>
    </location>
</feature>
<dbReference type="AlphaFoldDB" id="A0AA35PCK9"/>
<keyword evidence="2 10" id="KW-0812">Transmembrane</keyword>
<gene>
    <name evidence="13" type="ORF">PODLI_1B008861</name>
</gene>
<dbReference type="Gene3D" id="1.20.1070.10">
    <property type="entry name" value="Rhodopsin 7-helix transmembrane proteins"/>
    <property type="match status" value="1"/>
</dbReference>
<feature type="transmembrane region" description="Helical" evidence="11">
    <location>
        <begin position="70"/>
        <end position="91"/>
    </location>
</feature>
<evidence type="ECO:0000256" key="1">
    <source>
        <dbReference type="ARBA" id="ARBA00004141"/>
    </source>
</evidence>
<dbReference type="GO" id="GO:0007204">
    <property type="term" value="P:positive regulation of cytosolic calcium ion concentration"/>
    <property type="evidence" value="ECO:0007669"/>
    <property type="project" value="TreeGrafter"/>
</dbReference>
<evidence type="ECO:0000256" key="8">
    <source>
        <dbReference type="ARBA" id="ARBA00023180"/>
    </source>
</evidence>
<evidence type="ECO:0000256" key="3">
    <source>
        <dbReference type="ARBA" id="ARBA00022989"/>
    </source>
</evidence>
<organism evidence="13 14">
    <name type="scientific">Podarcis lilfordi</name>
    <name type="common">Lilford's wall lizard</name>
    <dbReference type="NCBI Taxonomy" id="74358"/>
    <lineage>
        <taxon>Eukaryota</taxon>
        <taxon>Metazoa</taxon>
        <taxon>Chordata</taxon>
        <taxon>Craniata</taxon>
        <taxon>Vertebrata</taxon>
        <taxon>Euteleostomi</taxon>
        <taxon>Lepidosauria</taxon>
        <taxon>Squamata</taxon>
        <taxon>Bifurcata</taxon>
        <taxon>Unidentata</taxon>
        <taxon>Episquamata</taxon>
        <taxon>Laterata</taxon>
        <taxon>Lacertibaenia</taxon>
        <taxon>Lacertidae</taxon>
        <taxon>Podarcis</taxon>
    </lineage>
</organism>
<feature type="transmembrane region" description="Helical" evidence="11">
    <location>
        <begin position="153"/>
        <end position="174"/>
    </location>
</feature>
<accession>A0AA35PCK9</accession>
<dbReference type="CDD" id="cd14984">
    <property type="entry name" value="7tmA_Chemokine_R"/>
    <property type="match status" value="1"/>
</dbReference>
<evidence type="ECO:0000259" key="12">
    <source>
        <dbReference type="PROSITE" id="PS50262"/>
    </source>
</evidence>
<dbReference type="EMBL" id="OX395133">
    <property type="protein sequence ID" value="CAI5780955.1"/>
    <property type="molecule type" value="Genomic_DNA"/>
</dbReference>
<keyword evidence="14" id="KW-1185">Reference proteome</keyword>
<keyword evidence="7 10" id="KW-0675">Receptor</keyword>
<keyword evidence="4 10" id="KW-0297">G-protein coupled receptor</keyword>
<evidence type="ECO:0000256" key="7">
    <source>
        <dbReference type="ARBA" id="ARBA00023170"/>
    </source>
</evidence>
<dbReference type="GO" id="GO:0016493">
    <property type="term" value="F:C-C chemokine receptor activity"/>
    <property type="evidence" value="ECO:0007669"/>
    <property type="project" value="TreeGrafter"/>
</dbReference>
<comment type="similarity">
    <text evidence="10">Belongs to the G-protein coupled receptor 1 family.</text>
</comment>
<keyword evidence="6" id="KW-1015">Disulfide bond</keyword>
<sequence length="358" mass="40968">MSDDWGDYSDYIEYSTGYPEIDPGTAPCTQDEVGAFSRYFGPVVFSVAFVVGLVGNGLVLAILGRRPCPWLFADCYLFQMAVADLLLTFTLPFRAVQFTQGWVFGEVSCKLVGAISTVNSYSTVFLLTCLSVERYLVIIHAMQLHHLVKLPHMYLLSTLVWIACFGLSVVDLHFRSATYAPQAGAVICHLRFDARQAESWRLGLRLVSFLFGFFLPLLVMAVCYFRVFHRLRQANIFCRHQAVRILLVILVLFVLCWAPFHGFIFVDSLQRLGHVARDCAREKILDFGLLFTESMGLVHCCLNPLVYALMGVKFRRELSRLFCCRDRDIERQRRISDWEFSQATEHTITRPVDYSIMM</sequence>
<dbReference type="InterPro" id="IPR017452">
    <property type="entry name" value="GPCR_Rhodpsn_7TM"/>
</dbReference>
<feature type="transmembrane region" description="Helical" evidence="11">
    <location>
        <begin position="111"/>
        <end position="132"/>
    </location>
</feature>
<comment type="subcellular location">
    <subcellularLocation>
        <location evidence="1">Membrane</location>
        <topology evidence="1">Multi-pass membrane protein</topology>
    </subcellularLocation>
</comment>
<dbReference type="GO" id="GO:0019957">
    <property type="term" value="F:C-C chemokine binding"/>
    <property type="evidence" value="ECO:0007669"/>
    <property type="project" value="TreeGrafter"/>
</dbReference>
<evidence type="ECO:0000256" key="5">
    <source>
        <dbReference type="ARBA" id="ARBA00023136"/>
    </source>
</evidence>
<protein>
    <submittedName>
        <fullName evidence="13">C-X-C chemokine receptor type 3-2-like</fullName>
    </submittedName>
</protein>
<keyword evidence="9 10" id="KW-0807">Transducer</keyword>
<dbReference type="GO" id="GO:0006955">
    <property type="term" value="P:immune response"/>
    <property type="evidence" value="ECO:0007669"/>
    <property type="project" value="TreeGrafter"/>
</dbReference>
<evidence type="ECO:0000313" key="13">
    <source>
        <dbReference type="EMBL" id="CAI5780955.1"/>
    </source>
</evidence>
<dbReference type="PROSITE" id="PS00237">
    <property type="entry name" value="G_PROTEIN_RECEP_F1_1"/>
    <property type="match status" value="1"/>
</dbReference>
<keyword evidence="3 11" id="KW-1133">Transmembrane helix</keyword>
<name>A0AA35PCK9_9SAUR</name>
<evidence type="ECO:0000256" key="6">
    <source>
        <dbReference type="ARBA" id="ARBA00023157"/>
    </source>
</evidence>
<dbReference type="SUPFAM" id="SSF81321">
    <property type="entry name" value="Family A G protein-coupled receptor-like"/>
    <property type="match status" value="1"/>
</dbReference>
<evidence type="ECO:0000256" key="9">
    <source>
        <dbReference type="ARBA" id="ARBA00023224"/>
    </source>
</evidence>
<dbReference type="GO" id="GO:0060326">
    <property type="term" value="P:cell chemotaxis"/>
    <property type="evidence" value="ECO:0007669"/>
    <property type="project" value="TreeGrafter"/>
</dbReference>
<dbReference type="GO" id="GO:0009897">
    <property type="term" value="C:external side of plasma membrane"/>
    <property type="evidence" value="ECO:0007669"/>
    <property type="project" value="TreeGrafter"/>
</dbReference>
<dbReference type="InterPro" id="IPR000276">
    <property type="entry name" value="GPCR_Rhodpsn"/>
</dbReference>
<dbReference type="PANTHER" id="PTHR10489:SF947">
    <property type="entry name" value="C-X-C CHEMOKINE RECEPTOR TYPE 3-2"/>
    <property type="match status" value="1"/>
</dbReference>
<feature type="transmembrane region" description="Helical" evidence="11">
    <location>
        <begin position="39"/>
        <end position="63"/>
    </location>
</feature>
<feature type="transmembrane region" description="Helical" evidence="11">
    <location>
        <begin position="284"/>
        <end position="310"/>
    </location>
</feature>